<reference evidence="1" key="1">
    <citation type="journal article" date="2021" name="Proc. Natl. Acad. Sci. U.S.A.">
        <title>A Catalog of Tens of Thousands of Viruses from Human Metagenomes Reveals Hidden Associations with Chronic Diseases.</title>
        <authorList>
            <person name="Tisza M.J."/>
            <person name="Buck C.B."/>
        </authorList>
    </citation>
    <scope>NUCLEOTIDE SEQUENCE</scope>
    <source>
        <strain evidence="1">Ctrcb4</strain>
    </source>
</reference>
<organism evidence="1">
    <name type="scientific">virus sp. ctrcb4</name>
    <dbReference type="NCBI Taxonomy" id="2825824"/>
    <lineage>
        <taxon>Viruses</taxon>
    </lineage>
</organism>
<evidence type="ECO:0000313" key="1">
    <source>
        <dbReference type="EMBL" id="DAE33153.1"/>
    </source>
</evidence>
<sequence length="49" mass="5589">MYKSAIFIPITDSAIATVVSNHQLTSASNYTDMLNRRRLLQESQIQTNF</sequence>
<name>A0A8S5RPU2_9VIRU</name>
<protein>
    <submittedName>
        <fullName evidence="1">Uncharacterized protein</fullName>
    </submittedName>
</protein>
<proteinExistence type="predicted"/>
<dbReference type="EMBL" id="BK059132">
    <property type="protein sequence ID" value="DAE33153.1"/>
    <property type="molecule type" value="Genomic_DNA"/>
</dbReference>
<accession>A0A8S5RPU2</accession>